<dbReference type="SMART" id="SM00862">
    <property type="entry name" value="Trans_reg_C"/>
    <property type="match status" value="1"/>
</dbReference>
<dbReference type="Proteomes" id="UP001589836">
    <property type="component" value="Unassembled WGS sequence"/>
</dbReference>
<dbReference type="RefSeq" id="WP_377345303.1">
    <property type="nucleotide sequence ID" value="NZ_JBHLTP010000003.1"/>
</dbReference>
<dbReference type="SUPFAM" id="SSF52172">
    <property type="entry name" value="CheY-like"/>
    <property type="match status" value="1"/>
</dbReference>
<proteinExistence type="predicted"/>
<evidence type="ECO:0000313" key="11">
    <source>
        <dbReference type="EMBL" id="MFC0522773.1"/>
    </source>
</evidence>
<evidence type="ECO:0000256" key="4">
    <source>
        <dbReference type="ARBA" id="ARBA00023015"/>
    </source>
</evidence>
<keyword evidence="6" id="KW-0804">Transcription</keyword>
<organism evidence="11 12">
    <name type="scientific">Pontibacillus salicampi</name>
    <dbReference type="NCBI Taxonomy" id="1449801"/>
    <lineage>
        <taxon>Bacteria</taxon>
        <taxon>Bacillati</taxon>
        <taxon>Bacillota</taxon>
        <taxon>Bacilli</taxon>
        <taxon>Bacillales</taxon>
        <taxon>Bacillaceae</taxon>
        <taxon>Pontibacillus</taxon>
    </lineage>
</organism>
<evidence type="ECO:0000256" key="6">
    <source>
        <dbReference type="ARBA" id="ARBA00023163"/>
    </source>
</evidence>
<dbReference type="InterPro" id="IPR036388">
    <property type="entry name" value="WH-like_DNA-bd_sf"/>
</dbReference>
<sequence>MYTIWIVEDDIKIAELLKAHISKYGYQVGVVRDWNNLMEEFVEQQPHLVLMDVNLPQFDGFYWCRKIRSISNCPIIFLSARDGDMDQVMALEYGGDDYITKPFAYEVAMAKIKSQLRRVYGEYSQLNSNERTIVVEQLKLLPERLLLQMNNQEVSLSKKEADLLQLLMTHYPKVVSRTTLLEALWDDELFVDENTLSVNITRTRKKLEELNISHAIETVRGEGYKLKATWNKGDAI</sequence>
<feature type="DNA-binding region" description="OmpR/PhoB-type" evidence="8">
    <location>
        <begin position="130"/>
        <end position="228"/>
    </location>
</feature>
<dbReference type="PANTHER" id="PTHR48111:SF31">
    <property type="entry name" value="TRANSCRIPTIONAL REGULATORY PROTEIN YXDJ"/>
    <property type="match status" value="1"/>
</dbReference>
<comment type="subcellular location">
    <subcellularLocation>
        <location evidence="1">Cytoplasm</location>
    </subcellularLocation>
</comment>
<dbReference type="InterPro" id="IPR016032">
    <property type="entry name" value="Sig_transdc_resp-reg_C-effctor"/>
</dbReference>
<evidence type="ECO:0000256" key="1">
    <source>
        <dbReference type="ARBA" id="ARBA00004496"/>
    </source>
</evidence>
<name>A0ABV6LK49_9BACI</name>
<feature type="domain" description="Response regulatory" evidence="9">
    <location>
        <begin position="3"/>
        <end position="116"/>
    </location>
</feature>
<accession>A0ABV6LK49</accession>
<evidence type="ECO:0000259" key="10">
    <source>
        <dbReference type="PROSITE" id="PS51755"/>
    </source>
</evidence>
<dbReference type="PROSITE" id="PS51755">
    <property type="entry name" value="OMPR_PHOB"/>
    <property type="match status" value="1"/>
</dbReference>
<evidence type="ECO:0000259" key="9">
    <source>
        <dbReference type="PROSITE" id="PS50110"/>
    </source>
</evidence>
<keyword evidence="12" id="KW-1185">Reference proteome</keyword>
<comment type="caution">
    <text evidence="11">The sequence shown here is derived from an EMBL/GenBank/DDBJ whole genome shotgun (WGS) entry which is preliminary data.</text>
</comment>
<feature type="domain" description="OmpR/PhoB-type" evidence="10">
    <location>
        <begin position="130"/>
        <end position="228"/>
    </location>
</feature>
<dbReference type="SUPFAM" id="SSF46894">
    <property type="entry name" value="C-terminal effector domain of the bipartite response regulators"/>
    <property type="match status" value="1"/>
</dbReference>
<dbReference type="PROSITE" id="PS50110">
    <property type="entry name" value="RESPONSE_REGULATORY"/>
    <property type="match status" value="1"/>
</dbReference>
<evidence type="ECO:0000313" key="12">
    <source>
        <dbReference type="Proteomes" id="UP001589836"/>
    </source>
</evidence>
<dbReference type="EMBL" id="JBHLTP010000003">
    <property type="protein sequence ID" value="MFC0522773.1"/>
    <property type="molecule type" value="Genomic_DNA"/>
</dbReference>
<reference evidence="11 12" key="1">
    <citation type="submission" date="2024-09" db="EMBL/GenBank/DDBJ databases">
        <authorList>
            <person name="Sun Q."/>
            <person name="Mori K."/>
        </authorList>
    </citation>
    <scope>NUCLEOTIDE SEQUENCE [LARGE SCALE GENOMIC DNA]</scope>
    <source>
        <strain evidence="11 12">NCAIM B.02529</strain>
    </source>
</reference>
<evidence type="ECO:0000256" key="3">
    <source>
        <dbReference type="ARBA" id="ARBA00023012"/>
    </source>
</evidence>
<evidence type="ECO:0000256" key="5">
    <source>
        <dbReference type="ARBA" id="ARBA00023125"/>
    </source>
</evidence>
<evidence type="ECO:0000256" key="2">
    <source>
        <dbReference type="ARBA" id="ARBA00022553"/>
    </source>
</evidence>
<evidence type="ECO:0000256" key="8">
    <source>
        <dbReference type="PROSITE-ProRule" id="PRU01091"/>
    </source>
</evidence>
<keyword evidence="5 8" id="KW-0238">DNA-binding</keyword>
<evidence type="ECO:0000256" key="7">
    <source>
        <dbReference type="PROSITE-ProRule" id="PRU00169"/>
    </source>
</evidence>
<keyword evidence="4" id="KW-0805">Transcription regulation</keyword>
<gene>
    <name evidence="11" type="ORF">ACFFGV_04105</name>
</gene>
<dbReference type="InterPro" id="IPR001789">
    <property type="entry name" value="Sig_transdc_resp-reg_receiver"/>
</dbReference>
<feature type="modified residue" description="4-aspartylphosphate" evidence="7">
    <location>
        <position position="52"/>
    </location>
</feature>
<dbReference type="PANTHER" id="PTHR48111">
    <property type="entry name" value="REGULATOR OF RPOS"/>
    <property type="match status" value="1"/>
</dbReference>
<dbReference type="InterPro" id="IPR039420">
    <property type="entry name" value="WalR-like"/>
</dbReference>
<protein>
    <submittedName>
        <fullName evidence="11">Response regulator transcription factor</fullName>
    </submittedName>
</protein>
<keyword evidence="3" id="KW-0902">Two-component regulatory system</keyword>
<dbReference type="Gene3D" id="3.40.50.2300">
    <property type="match status" value="1"/>
</dbReference>
<dbReference type="SMART" id="SM00448">
    <property type="entry name" value="REC"/>
    <property type="match status" value="1"/>
</dbReference>
<dbReference type="Gene3D" id="1.10.10.10">
    <property type="entry name" value="Winged helix-like DNA-binding domain superfamily/Winged helix DNA-binding domain"/>
    <property type="match status" value="1"/>
</dbReference>
<dbReference type="InterPro" id="IPR011006">
    <property type="entry name" value="CheY-like_superfamily"/>
</dbReference>
<dbReference type="Pfam" id="PF00486">
    <property type="entry name" value="Trans_reg_C"/>
    <property type="match status" value="1"/>
</dbReference>
<keyword evidence="2 7" id="KW-0597">Phosphoprotein</keyword>
<dbReference type="CDD" id="cd00383">
    <property type="entry name" value="trans_reg_C"/>
    <property type="match status" value="1"/>
</dbReference>
<dbReference type="InterPro" id="IPR001867">
    <property type="entry name" value="OmpR/PhoB-type_DNA-bd"/>
</dbReference>
<dbReference type="CDD" id="cd18159">
    <property type="entry name" value="REC_OmpR_NsrR-like"/>
    <property type="match status" value="1"/>
</dbReference>
<dbReference type="Gene3D" id="6.10.250.690">
    <property type="match status" value="1"/>
</dbReference>
<dbReference type="Pfam" id="PF00072">
    <property type="entry name" value="Response_reg"/>
    <property type="match status" value="1"/>
</dbReference>